<dbReference type="Proteomes" id="UP000269539">
    <property type="component" value="Unassembled WGS sequence"/>
</dbReference>
<dbReference type="EMBL" id="QWIO01000639">
    <property type="protein sequence ID" value="RMY89626.1"/>
    <property type="molecule type" value="Genomic_DNA"/>
</dbReference>
<dbReference type="Gene3D" id="3.40.50.2300">
    <property type="match status" value="1"/>
</dbReference>
<evidence type="ECO:0000313" key="2">
    <source>
        <dbReference type="Proteomes" id="UP000269539"/>
    </source>
</evidence>
<dbReference type="InterPro" id="IPR011006">
    <property type="entry name" value="CheY-like_superfamily"/>
</dbReference>
<gene>
    <name evidence="1" type="ORF">D0864_06409</name>
</gene>
<sequence length="68" mass="7680">MDIGMPMMNGTDATKSIRELEQQPWDDAHTRREAAAAGMHIFMPKPVKFLILRNLLERLAEGRNVAST</sequence>
<dbReference type="AlphaFoldDB" id="A0A3M7FLV2"/>
<organism evidence="1 2">
    <name type="scientific">Hortaea werneckii</name>
    <name type="common">Black yeast</name>
    <name type="synonym">Cladosporium werneckii</name>
    <dbReference type="NCBI Taxonomy" id="91943"/>
    <lineage>
        <taxon>Eukaryota</taxon>
        <taxon>Fungi</taxon>
        <taxon>Dikarya</taxon>
        <taxon>Ascomycota</taxon>
        <taxon>Pezizomycotina</taxon>
        <taxon>Dothideomycetes</taxon>
        <taxon>Dothideomycetidae</taxon>
        <taxon>Mycosphaerellales</taxon>
        <taxon>Teratosphaeriaceae</taxon>
        <taxon>Hortaea</taxon>
    </lineage>
</organism>
<protein>
    <recommendedName>
        <fullName evidence="3">Response regulatory domain-containing protein</fullName>
    </recommendedName>
</protein>
<comment type="caution">
    <text evidence="1">The sequence shown here is derived from an EMBL/GenBank/DDBJ whole genome shotgun (WGS) entry which is preliminary data.</text>
</comment>
<proteinExistence type="predicted"/>
<evidence type="ECO:0008006" key="3">
    <source>
        <dbReference type="Google" id="ProtNLM"/>
    </source>
</evidence>
<evidence type="ECO:0000313" key="1">
    <source>
        <dbReference type="EMBL" id="RMY89626.1"/>
    </source>
</evidence>
<dbReference type="SUPFAM" id="SSF52172">
    <property type="entry name" value="CheY-like"/>
    <property type="match status" value="1"/>
</dbReference>
<accession>A0A3M7FLV2</accession>
<name>A0A3M7FLV2_HORWE</name>
<reference evidence="1 2" key="1">
    <citation type="journal article" date="2018" name="BMC Genomics">
        <title>Genomic evidence for intraspecific hybridization in a clonal and extremely halotolerant yeast.</title>
        <authorList>
            <person name="Gostincar C."/>
            <person name="Stajich J.E."/>
            <person name="Zupancic J."/>
            <person name="Zalar P."/>
            <person name="Gunde-Cimerman N."/>
        </authorList>
    </citation>
    <scope>NUCLEOTIDE SEQUENCE [LARGE SCALE GENOMIC DNA]</scope>
    <source>
        <strain evidence="1 2">EXF-10513</strain>
    </source>
</reference>